<evidence type="ECO:0000259" key="3">
    <source>
        <dbReference type="Pfam" id="PF11838"/>
    </source>
</evidence>
<dbReference type="InterPro" id="IPR027268">
    <property type="entry name" value="Peptidase_M4/M1_CTD_sf"/>
</dbReference>
<comment type="caution">
    <text evidence="4">The sequence shown here is derived from an EMBL/GenBank/DDBJ whole genome shotgun (WGS) entry which is preliminary data.</text>
</comment>
<comment type="similarity">
    <text evidence="1">Belongs to the peptidase M1 family.</text>
</comment>
<dbReference type="PANTHER" id="PTHR11533">
    <property type="entry name" value="PROTEASE M1 ZINC METALLOPROTEASE"/>
    <property type="match status" value="1"/>
</dbReference>
<dbReference type="OrthoDB" id="10031169at2759"/>
<dbReference type="Gene3D" id="2.60.40.1910">
    <property type="match status" value="1"/>
</dbReference>
<dbReference type="Pfam" id="PF11838">
    <property type="entry name" value="ERAP1_C"/>
    <property type="match status" value="1"/>
</dbReference>
<dbReference type="SUPFAM" id="SSF55486">
    <property type="entry name" value="Metalloproteases ('zincins'), catalytic domain"/>
    <property type="match status" value="1"/>
</dbReference>
<gene>
    <name evidence="4" type="ORF">As57867_006460</name>
</gene>
<evidence type="ECO:0000259" key="2">
    <source>
        <dbReference type="Pfam" id="PF01433"/>
    </source>
</evidence>
<accession>A0A6A4ZAN5</accession>
<dbReference type="AlphaFoldDB" id="A0A6A4ZAN5"/>
<evidence type="ECO:0000256" key="1">
    <source>
        <dbReference type="ARBA" id="ARBA00010136"/>
    </source>
</evidence>
<dbReference type="Pfam" id="PF01433">
    <property type="entry name" value="Peptidase_M1"/>
    <property type="match status" value="1"/>
</dbReference>
<feature type="domain" description="ERAP1-like C-terminal" evidence="3">
    <location>
        <begin position="122"/>
        <end position="273"/>
    </location>
</feature>
<dbReference type="InterPro" id="IPR014782">
    <property type="entry name" value="Peptidase_M1_dom"/>
</dbReference>
<dbReference type="GO" id="GO:0008270">
    <property type="term" value="F:zinc ion binding"/>
    <property type="evidence" value="ECO:0007669"/>
    <property type="project" value="InterPro"/>
</dbReference>
<dbReference type="InterPro" id="IPR050344">
    <property type="entry name" value="Peptidase_M1_aminopeptidases"/>
</dbReference>
<dbReference type="GO" id="GO:0042277">
    <property type="term" value="F:peptide binding"/>
    <property type="evidence" value="ECO:0007669"/>
    <property type="project" value="TreeGrafter"/>
</dbReference>
<reference evidence="4" key="1">
    <citation type="submission" date="2019-06" db="EMBL/GenBank/DDBJ databases">
        <title>Genomics analysis of Aphanomyces spp. identifies a new class of oomycete effector associated with host adaptation.</title>
        <authorList>
            <person name="Gaulin E."/>
        </authorList>
    </citation>
    <scope>NUCLEOTIDE SEQUENCE</scope>
    <source>
        <strain evidence="4">CBS 578.67</strain>
    </source>
</reference>
<organism evidence="4">
    <name type="scientific">Aphanomyces stellatus</name>
    <dbReference type="NCBI Taxonomy" id="120398"/>
    <lineage>
        <taxon>Eukaryota</taxon>
        <taxon>Sar</taxon>
        <taxon>Stramenopiles</taxon>
        <taxon>Oomycota</taxon>
        <taxon>Saprolegniomycetes</taxon>
        <taxon>Saprolegniales</taxon>
        <taxon>Verrucalvaceae</taxon>
        <taxon>Aphanomyces</taxon>
    </lineage>
</organism>
<dbReference type="GO" id="GO:0006508">
    <property type="term" value="P:proteolysis"/>
    <property type="evidence" value="ECO:0007669"/>
    <property type="project" value="TreeGrafter"/>
</dbReference>
<proteinExistence type="inferred from homology"/>
<dbReference type="PANTHER" id="PTHR11533:SF174">
    <property type="entry name" value="PUROMYCIN-SENSITIVE AMINOPEPTIDASE-RELATED"/>
    <property type="match status" value="1"/>
</dbReference>
<dbReference type="Gene3D" id="1.10.390.10">
    <property type="entry name" value="Neutral Protease Domain 2"/>
    <property type="match status" value="1"/>
</dbReference>
<dbReference type="GO" id="GO:0016020">
    <property type="term" value="C:membrane"/>
    <property type="evidence" value="ECO:0007669"/>
    <property type="project" value="TreeGrafter"/>
</dbReference>
<dbReference type="Gene3D" id="1.10.3480.20">
    <property type="match status" value="1"/>
</dbReference>
<dbReference type="GO" id="GO:0043171">
    <property type="term" value="P:peptide catabolic process"/>
    <property type="evidence" value="ECO:0007669"/>
    <property type="project" value="TreeGrafter"/>
</dbReference>
<dbReference type="GO" id="GO:0005615">
    <property type="term" value="C:extracellular space"/>
    <property type="evidence" value="ECO:0007669"/>
    <property type="project" value="TreeGrafter"/>
</dbReference>
<feature type="domain" description="Peptidase M1 membrane alanine aminopeptidase" evidence="2">
    <location>
        <begin position="1"/>
        <end position="51"/>
    </location>
</feature>
<protein>
    <recommendedName>
        <fullName evidence="5">Peptidase M1 membrane alanine aminopeptidase domain-containing protein</fullName>
    </recommendedName>
</protein>
<dbReference type="InterPro" id="IPR024571">
    <property type="entry name" value="ERAP1-like_C_dom"/>
</dbReference>
<sequence length="273" mass="30644">MLANFIGLDKFYVGMHNYLTQYAYNNAKTVDLWQALEAASGLKITAMAHTWTTQMGFPVVTVTKNGEKLWLTQERFLSNGTKDTESKWDVPVTFRTPAGVTNAGIWKADVATFELDAPGAEWAKINADQTAFFLTNYSSDMWKALQAPVSTQALGTLDRVSLLHTAFVLARAGLLSVGDALDFSGAYAQDTEYLVWKELSESLATYLRLFKHETWFPKFQAYIQRLYKAVMADLTWETRSSDLDITTNFRRDVIAMLSWAKDPAVVAEAAARF</sequence>
<evidence type="ECO:0008006" key="5">
    <source>
        <dbReference type="Google" id="ProtNLM"/>
    </source>
</evidence>
<dbReference type="EMBL" id="VJMH01002663">
    <property type="protein sequence ID" value="KAF0707998.1"/>
    <property type="molecule type" value="Genomic_DNA"/>
</dbReference>
<name>A0A6A4ZAN5_9STRA</name>
<dbReference type="GO" id="GO:0005737">
    <property type="term" value="C:cytoplasm"/>
    <property type="evidence" value="ECO:0007669"/>
    <property type="project" value="TreeGrafter"/>
</dbReference>
<dbReference type="GO" id="GO:0070006">
    <property type="term" value="F:metalloaminopeptidase activity"/>
    <property type="evidence" value="ECO:0007669"/>
    <property type="project" value="TreeGrafter"/>
</dbReference>
<evidence type="ECO:0000313" key="4">
    <source>
        <dbReference type="EMBL" id="KAF0707998.1"/>
    </source>
</evidence>
<feature type="non-terminal residue" evidence="4">
    <location>
        <position position="273"/>
    </location>
</feature>